<dbReference type="RefSeq" id="WP_265724090.1">
    <property type="nucleotide sequence ID" value="NZ_JAOSLC020000002.1"/>
</dbReference>
<name>A0ABT5S510_9FLAO</name>
<protein>
    <submittedName>
        <fullName evidence="2">Uncharacterized protein</fullName>
    </submittedName>
</protein>
<dbReference type="EMBL" id="JAOSLC020000002">
    <property type="protein sequence ID" value="MDD7913192.1"/>
    <property type="molecule type" value="Genomic_DNA"/>
</dbReference>
<proteinExistence type="predicted"/>
<keyword evidence="3" id="KW-1185">Reference proteome</keyword>
<feature type="transmembrane region" description="Helical" evidence="1">
    <location>
        <begin position="196"/>
        <end position="213"/>
    </location>
</feature>
<sequence>MIRTNEESGEREFISIGLIETISEIDKVNDKGDLWRSTTVKIKYPNGHSEVIGASLQKILLDLYPNVFKVGERVEVAIQLDGEYAGNAKLQLETLAKADVSMLVASDAPLTTEGYNDEILINEKNNIKREEIFVEVETDFEDGYEQWLTDKQEVEQYQEEEINKNSFPIAEVLSWIYLFFIILMILQKGVSNTFSTIGWIGDGLITIAIIIVIQSKS</sequence>
<feature type="transmembrane region" description="Helical" evidence="1">
    <location>
        <begin position="172"/>
        <end position="190"/>
    </location>
</feature>
<evidence type="ECO:0000256" key="1">
    <source>
        <dbReference type="SAM" id="Phobius"/>
    </source>
</evidence>
<keyword evidence="1" id="KW-1133">Transmembrane helix</keyword>
<reference evidence="2" key="1">
    <citation type="submission" date="2023-02" db="EMBL/GenBank/DDBJ databases">
        <title>Polaribacter ponticola sp. nov., isolated from seawater.</title>
        <authorList>
            <person name="Baek J.H."/>
            <person name="Kim J.M."/>
            <person name="Choi D.G."/>
            <person name="Jeon C.O."/>
        </authorList>
    </citation>
    <scope>NUCLEOTIDE SEQUENCE</scope>
    <source>
        <strain evidence="2">MSW5</strain>
    </source>
</reference>
<accession>A0ABT5S510</accession>
<organism evidence="2 3">
    <name type="scientific">Polaribacter ponticola</name>
    <dbReference type="NCBI Taxonomy" id="2978475"/>
    <lineage>
        <taxon>Bacteria</taxon>
        <taxon>Pseudomonadati</taxon>
        <taxon>Bacteroidota</taxon>
        <taxon>Flavobacteriia</taxon>
        <taxon>Flavobacteriales</taxon>
        <taxon>Flavobacteriaceae</taxon>
    </lineage>
</organism>
<evidence type="ECO:0000313" key="2">
    <source>
        <dbReference type="EMBL" id="MDD7913192.1"/>
    </source>
</evidence>
<evidence type="ECO:0000313" key="3">
    <source>
        <dbReference type="Proteomes" id="UP001151478"/>
    </source>
</evidence>
<comment type="caution">
    <text evidence="2">The sequence shown here is derived from an EMBL/GenBank/DDBJ whole genome shotgun (WGS) entry which is preliminary data.</text>
</comment>
<keyword evidence="1" id="KW-0472">Membrane</keyword>
<dbReference type="Proteomes" id="UP001151478">
    <property type="component" value="Unassembled WGS sequence"/>
</dbReference>
<gene>
    <name evidence="2" type="ORF">N5A56_001495</name>
</gene>
<keyword evidence="1" id="KW-0812">Transmembrane</keyword>